<organism evidence="6 7">
    <name type="scientific">Halorubrum californiense DSM 19288</name>
    <dbReference type="NCBI Taxonomy" id="1227465"/>
    <lineage>
        <taxon>Archaea</taxon>
        <taxon>Methanobacteriati</taxon>
        <taxon>Methanobacteriota</taxon>
        <taxon>Stenosarchaea group</taxon>
        <taxon>Halobacteria</taxon>
        <taxon>Halobacteriales</taxon>
        <taxon>Haloferacaceae</taxon>
        <taxon>Halorubrum</taxon>
    </lineage>
</organism>
<keyword evidence="2" id="KW-0233">DNA recombination</keyword>
<dbReference type="InterPro" id="IPR013762">
    <property type="entry name" value="Integrase-like_cat_sf"/>
</dbReference>
<keyword evidence="7" id="KW-1185">Reference proteome</keyword>
<dbReference type="GO" id="GO:0006310">
    <property type="term" value="P:DNA recombination"/>
    <property type="evidence" value="ECO:0007669"/>
    <property type="project" value="UniProtKB-KW"/>
</dbReference>
<evidence type="ECO:0000259" key="5">
    <source>
        <dbReference type="PROSITE" id="PS51900"/>
    </source>
</evidence>
<dbReference type="PROSITE" id="PS51900">
    <property type="entry name" value="CB"/>
    <property type="match status" value="1"/>
</dbReference>
<evidence type="ECO:0000313" key="6">
    <source>
        <dbReference type="EMBL" id="ELZ45905.1"/>
    </source>
</evidence>
<feature type="domain" description="Tyr recombinase" evidence="4">
    <location>
        <begin position="111"/>
        <end position="338"/>
    </location>
</feature>
<comment type="caution">
    <text evidence="6">The sequence shown here is derived from an EMBL/GenBank/DDBJ whole genome shotgun (WGS) entry which is preliminary data.</text>
</comment>
<dbReference type="CDD" id="cd00397">
    <property type="entry name" value="DNA_BRE_C"/>
    <property type="match status" value="1"/>
</dbReference>
<dbReference type="EMBL" id="AOJK01000025">
    <property type="protein sequence ID" value="ELZ45905.1"/>
    <property type="molecule type" value="Genomic_DNA"/>
</dbReference>
<gene>
    <name evidence="6" type="ORF">C463_05725</name>
</gene>
<dbReference type="Pfam" id="PF00589">
    <property type="entry name" value="Phage_integrase"/>
    <property type="match status" value="1"/>
</dbReference>
<keyword evidence="1 3" id="KW-0238">DNA-binding</keyword>
<name>M0EDT3_9EURY</name>
<dbReference type="STRING" id="1227465.C463_05725"/>
<proteinExistence type="predicted"/>
<dbReference type="SUPFAM" id="SSF56349">
    <property type="entry name" value="DNA breaking-rejoining enzymes"/>
    <property type="match status" value="1"/>
</dbReference>
<dbReference type="AlphaFoldDB" id="M0EDT3"/>
<evidence type="ECO:0000313" key="7">
    <source>
        <dbReference type="Proteomes" id="UP000011586"/>
    </source>
</evidence>
<evidence type="ECO:0000256" key="2">
    <source>
        <dbReference type="ARBA" id="ARBA00023172"/>
    </source>
</evidence>
<evidence type="ECO:0000256" key="1">
    <source>
        <dbReference type="ARBA" id="ARBA00023125"/>
    </source>
</evidence>
<dbReference type="PANTHER" id="PTHR30349">
    <property type="entry name" value="PHAGE INTEGRASE-RELATED"/>
    <property type="match status" value="1"/>
</dbReference>
<sequence>MGEPIFDYYEREILGNRRLKETTKDHYRRAYRDWQEWMSVNSTRHPTLPSVKNVKDWIQYLCRSMNEGVALDKVNYVKKVYEWLQGKPAFKHPTHYNPFIIAKNEYELRESEPDDYPKLVLEDIIEQVKSIKHIGERAATVFQLKTGVRSTELSNIRLEELHLSNADVRAHFDGRDGQRHEAMGSHDQLEDYANAVYIPPDDGAEHAGNKRKMPTVIPLDGETQRVLVDWLLIRPDNGDPHVFFTQKGKPLGRNSLRHVWTKHWHPQYQYGVEDEFRSISPHYARHWFTTWFRVTANMPELWVQYLRGDRTGHEHGSGRAAIHRYIHTYYEDVEDAYVESVFKLGI</sequence>
<dbReference type="InterPro" id="IPR050090">
    <property type="entry name" value="Tyrosine_recombinase_XerCD"/>
</dbReference>
<dbReference type="InterPro" id="IPR002104">
    <property type="entry name" value="Integrase_catalytic"/>
</dbReference>
<dbReference type="InterPro" id="IPR044068">
    <property type="entry name" value="CB"/>
</dbReference>
<dbReference type="PANTHER" id="PTHR30349:SF92">
    <property type="entry name" value="SITE-SPECIFIC RECOMBINASE"/>
    <property type="match status" value="1"/>
</dbReference>
<evidence type="ECO:0000259" key="4">
    <source>
        <dbReference type="PROSITE" id="PS51898"/>
    </source>
</evidence>
<feature type="domain" description="Core-binding (CB)" evidence="5">
    <location>
        <begin position="1"/>
        <end position="85"/>
    </location>
</feature>
<reference evidence="6 7" key="1">
    <citation type="journal article" date="2014" name="PLoS Genet.">
        <title>Phylogenetically driven sequencing of extremely halophilic archaea reveals strategies for static and dynamic osmo-response.</title>
        <authorList>
            <person name="Becker E.A."/>
            <person name="Seitzer P.M."/>
            <person name="Tritt A."/>
            <person name="Larsen D."/>
            <person name="Krusor M."/>
            <person name="Yao A.I."/>
            <person name="Wu D."/>
            <person name="Madern D."/>
            <person name="Eisen J.A."/>
            <person name="Darling A.E."/>
            <person name="Facciotti M.T."/>
        </authorList>
    </citation>
    <scope>NUCLEOTIDE SEQUENCE [LARGE SCALE GENOMIC DNA]</scope>
    <source>
        <strain evidence="6 7">DSM 19288</strain>
    </source>
</reference>
<dbReference type="InterPro" id="IPR011010">
    <property type="entry name" value="DNA_brk_join_enz"/>
</dbReference>
<dbReference type="GO" id="GO:0015074">
    <property type="term" value="P:DNA integration"/>
    <property type="evidence" value="ECO:0007669"/>
    <property type="project" value="InterPro"/>
</dbReference>
<dbReference type="GO" id="GO:0003677">
    <property type="term" value="F:DNA binding"/>
    <property type="evidence" value="ECO:0007669"/>
    <property type="project" value="UniProtKB-UniRule"/>
</dbReference>
<evidence type="ECO:0008006" key="8">
    <source>
        <dbReference type="Google" id="ProtNLM"/>
    </source>
</evidence>
<dbReference type="Proteomes" id="UP000011586">
    <property type="component" value="Unassembled WGS sequence"/>
</dbReference>
<accession>M0EDT3</accession>
<dbReference type="Gene3D" id="1.10.443.10">
    <property type="entry name" value="Intergrase catalytic core"/>
    <property type="match status" value="1"/>
</dbReference>
<evidence type="ECO:0000256" key="3">
    <source>
        <dbReference type="PROSITE-ProRule" id="PRU01248"/>
    </source>
</evidence>
<dbReference type="PROSITE" id="PS51898">
    <property type="entry name" value="TYR_RECOMBINASE"/>
    <property type="match status" value="1"/>
</dbReference>
<protein>
    <recommendedName>
        <fullName evidence="8">Integrase family protein</fullName>
    </recommendedName>
</protein>